<feature type="domain" description="HTH crp-type" evidence="5">
    <location>
        <begin position="151"/>
        <end position="221"/>
    </location>
</feature>
<dbReference type="PROSITE" id="PS51063">
    <property type="entry name" value="HTH_CRP_2"/>
    <property type="match status" value="1"/>
</dbReference>
<dbReference type="InterPro" id="IPR036390">
    <property type="entry name" value="WH_DNA-bd_sf"/>
</dbReference>
<reference evidence="6" key="1">
    <citation type="submission" date="2023-06" db="EMBL/GenBank/DDBJ databases">
        <authorList>
            <person name="Jiang Y."/>
            <person name="Liu Q."/>
        </authorList>
    </citation>
    <scope>NUCLEOTIDE SEQUENCE</scope>
    <source>
        <strain evidence="6">CGMCC 1.12090</strain>
    </source>
</reference>
<evidence type="ECO:0000256" key="2">
    <source>
        <dbReference type="ARBA" id="ARBA00023125"/>
    </source>
</evidence>
<dbReference type="Gene3D" id="2.60.120.10">
    <property type="entry name" value="Jelly Rolls"/>
    <property type="match status" value="1"/>
</dbReference>
<organism evidence="6 7">
    <name type="scientific">Variovorax ginsengisoli</name>
    <dbReference type="NCBI Taxonomy" id="363844"/>
    <lineage>
        <taxon>Bacteria</taxon>
        <taxon>Pseudomonadati</taxon>
        <taxon>Pseudomonadota</taxon>
        <taxon>Betaproteobacteria</taxon>
        <taxon>Burkholderiales</taxon>
        <taxon>Comamonadaceae</taxon>
        <taxon>Variovorax</taxon>
    </lineage>
</organism>
<dbReference type="Gene3D" id="1.10.10.10">
    <property type="entry name" value="Winged helix-like DNA-binding domain superfamily/Winged helix DNA-binding domain"/>
    <property type="match status" value="1"/>
</dbReference>
<dbReference type="SUPFAM" id="SSF51206">
    <property type="entry name" value="cAMP-binding domain-like"/>
    <property type="match status" value="1"/>
</dbReference>
<dbReference type="InterPro" id="IPR018490">
    <property type="entry name" value="cNMP-bd_dom_sf"/>
</dbReference>
<dbReference type="SUPFAM" id="SSF46785">
    <property type="entry name" value="Winged helix' DNA-binding domain"/>
    <property type="match status" value="1"/>
</dbReference>
<dbReference type="RefSeq" id="WP_301811013.1">
    <property type="nucleotide sequence ID" value="NZ_JAUJZH010000011.1"/>
</dbReference>
<comment type="caution">
    <text evidence="6">The sequence shown here is derived from an EMBL/GenBank/DDBJ whole genome shotgun (WGS) entry which is preliminary data.</text>
</comment>
<evidence type="ECO:0000256" key="3">
    <source>
        <dbReference type="ARBA" id="ARBA00023163"/>
    </source>
</evidence>
<dbReference type="InterPro" id="IPR014710">
    <property type="entry name" value="RmlC-like_jellyroll"/>
</dbReference>
<dbReference type="InterPro" id="IPR036388">
    <property type="entry name" value="WH-like_DNA-bd_sf"/>
</dbReference>
<dbReference type="InterPro" id="IPR050397">
    <property type="entry name" value="Env_Response_Regulators"/>
</dbReference>
<dbReference type="Pfam" id="PF00027">
    <property type="entry name" value="cNMP_binding"/>
    <property type="match status" value="1"/>
</dbReference>
<keyword evidence="2" id="KW-0238">DNA-binding</keyword>
<dbReference type="PANTHER" id="PTHR24567:SF74">
    <property type="entry name" value="HTH-TYPE TRANSCRIPTIONAL REGULATOR ARCR"/>
    <property type="match status" value="1"/>
</dbReference>
<dbReference type="PROSITE" id="PS50042">
    <property type="entry name" value="CNMP_BINDING_3"/>
    <property type="match status" value="1"/>
</dbReference>
<dbReference type="CDD" id="cd00038">
    <property type="entry name" value="CAP_ED"/>
    <property type="match status" value="1"/>
</dbReference>
<accession>A0ABT8S559</accession>
<protein>
    <submittedName>
        <fullName evidence="6">Crp/Fnr family transcriptional regulator</fullName>
    </submittedName>
</protein>
<sequence length="233" mass="26230">MTAPTQRYLEILRNLPLFLEVRQADLDALVPSVRTVHAERRKVLFKRGDPCEGFHMLVSGKVKLSLVSSQGVDKPLDIVTSGGSFGDITMLLERPYYLTAQALEDSLLLYLPRNAIVRLIESDSRFAMRMLASLSMRMRNVVDDIECFSLQPPAARLVTYLLRLLPPGSMTPAKIELSMHKNVVAAQLNLTPETLSRYFRELADRGLLSLEGRTIVVNDIDRLGEYVADRTKL</sequence>
<keyword evidence="3" id="KW-0804">Transcription</keyword>
<evidence type="ECO:0000259" key="5">
    <source>
        <dbReference type="PROSITE" id="PS51063"/>
    </source>
</evidence>
<name>A0ABT8S559_9BURK</name>
<proteinExistence type="predicted"/>
<evidence type="ECO:0000313" key="7">
    <source>
        <dbReference type="Proteomes" id="UP001169027"/>
    </source>
</evidence>
<evidence type="ECO:0000256" key="1">
    <source>
        <dbReference type="ARBA" id="ARBA00023015"/>
    </source>
</evidence>
<dbReference type="InterPro" id="IPR012318">
    <property type="entry name" value="HTH_CRP"/>
</dbReference>
<dbReference type="SMART" id="SM00419">
    <property type="entry name" value="HTH_CRP"/>
    <property type="match status" value="1"/>
</dbReference>
<keyword evidence="1" id="KW-0805">Transcription regulation</keyword>
<evidence type="ECO:0000313" key="6">
    <source>
        <dbReference type="EMBL" id="MDO1533945.1"/>
    </source>
</evidence>
<dbReference type="InterPro" id="IPR000595">
    <property type="entry name" value="cNMP-bd_dom"/>
</dbReference>
<evidence type="ECO:0000259" key="4">
    <source>
        <dbReference type="PROSITE" id="PS50042"/>
    </source>
</evidence>
<dbReference type="Proteomes" id="UP001169027">
    <property type="component" value="Unassembled WGS sequence"/>
</dbReference>
<feature type="domain" description="Cyclic nucleotide-binding" evidence="4">
    <location>
        <begin position="17"/>
        <end position="137"/>
    </location>
</feature>
<dbReference type="EMBL" id="JAUKVY010000011">
    <property type="protein sequence ID" value="MDO1533945.1"/>
    <property type="molecule type" value="Genomic_DNA"/>
</dbReference>
<dbReference type="PANTHER" id="PTHR24567">
    <property type="entry name" value="CRP FAMILY TRANSCRIPTIONAL REGULATORY PROTEIN"/>
    <property type="match status" value="1"/>
</dbReference>
<keyword evidence="7" id="KW-1185">Reference proteome</keyword>
<gene>
    <name evidence="6" type="ORF">Q2T77_16790</name>
</gene>
<dbReference type="SMART" id="SM00100">
    <property type="entry name" value="cNMP"/>
    <property type="match status" value="1"/>
</dbReference>
<dbReference type="Pfam" id="PF13545">
    <property type="entry name" value="HTH_Crp_2"/>
    <property type="match status" value="1"/>
</dbReference>